<proteinExistence type="predicted"/>
<dbReference type="EMBL" id="JBANMG010000005">
    <property type="protein sequence ID" value="KAK6952779.1"/>
    <property type="molecule type" value="Genomic_DNA"/>
</dbReference>
<organism evidence="2 3">
    <name type="scientific">Daldinia eschscholtzii</name>
    <dbReference type="NCBI Taxonomy" id="292717"/>
    <lineage>
        <taxon>Eukaryota</taxon>
        <taxon>Fungi</taxon>
        <taxon>Dikarya</taxon>
        <taxon>Ascomycota</taxon>
        <taxon>Pezizomycotina</taxon>
        <taxon>Sordariomycetes</taxon>
        <taxon>Xylariomycetidae</taxon>
        <taxon>Xylariales</taxon>
        <taxon>Hypoxylaceae</taxon>
        <taxon>Daldinia</taxon>
    </lineage>
</organism>
<comment type="caution">
    <text evidence="2">The sequence shown here is derived from an EMBL/GenBank/DDBJ whole genome shotgun (WGS) entry which is preliminary data.</text>
</comment>
<dbReference type="Proteomes" id="UP001369815">
    <property type="component" value="Unassembled WGS sequence"/>
</dbReference>
<name>A0AAX6MJH9_9PEZI</name>
<evidence type="ECO:0000313" key="2">
    <source>
        <dbReference type="EMBL" id="KAK6952779.1"/>
    </source>
</evidence>
<sequence>MDCAADNRFSTYRQYKEDTEKIAGWLVYNARKCGYRIDEYIAESSTDVLTVPSKRLKGKARKRAQTKPPVLRKTPTIPKYSIKVSDFSRMARVIAEFKPKVDIPKALDNLFRRVIATRTQVTQWHERSSHGDKESNKTHAHFTSVLTNAWTILCPSTPPQTSHAKKRTKEVPESEPTVNLVNRFSALEVEELQDLREDTEPSSSDELDESNYKLTDIASVTLLKSEEDIESEFFLAIFCFMTELNEMRSSIRESWQAYRRGRQELIMASLLTNTAIQLVRRAELELDLMIERPKRYPSATYPVWRFPDILVYRVHQGLDLDFQGLDKFLEPSSQRHIFSCPHGKLCLADIFSALKHVLVTVKNPGFGDLLNEVATDTENLRRLMCMLPKFHNMARPTAASFACDEISSGIEFMFTTKTIPIYVAFGVQLLLDIQDELVSVPENPVFEVKKHMRNMLSTFKSRKLDQEPFTIDDEGFKWLMNTLAIYEKDILHDNLRRELSVSDELNGIAGLPERILEPDYFLRINPVKCGMLKYGIRMQYHRYACDLEGVWRGITCMIHLYVAGRSLYPGDPLWPDMEYFLRHQDLDLLFIGGIPQSMDEAYRKFLLAAGVKASNFARNKRSTKQKLDLTEGRRAANPCLLDSILSEWMCGGELMSDDMIFKLVRAIGERKVINEKARRVGMTEEMIEKCAKVWSGPNRTMYETLGALGFFIIAEIGDLYFDWLSFAETCQRIWTQIHDTLELPKSKRPHHITAMHILHEAQTCQLVAEEDKKDVASSVRKHATGLVQSWAIIQKICRKGMKVTFGKDEKRFKDVKAWVGDKELFNVASKALDESAYPCLTRSFLQRLYENWPEEDVEKSAVILMNEALPGFWHPSQESGHECYDDENDN</sequence>
<accession>A0AAX6MJH9</accession>
<dbReference type="PANTHER" id="PTHR38795:SF1">
    <property type="entry name" value="DUF6604 DOMAIN-CONTAINING PROTEIN"/>
    <property type="match status" value="1"/>
</dbReference>
<dbReference type="Pfam" id="PF20253">
    <property type="entry name" value="DUF6604"/>
    <property type="match status" value="1"/>
</dbReference>
<dbReference type="AlphaFoldDB" id="A0AAX6MJH9"/>
<dbReference type="InterPro" id="IPR046539">
    <property type="entry name" value="DUF6604"/>
</dbReference>
<evidence type="ECO:0000259" key="1">
    <source>
        <dbReference type="Pfam" id="PF20253"/>
    </source>
</evidence>
<evidence type="ECO:0000313" key="3">
    <source>
        <dbReference type="Proteomes" id="UP001369815"/>
    </source>
</evidence>
<keyword evidence="3" id="KW-1185">Reference proteome</keyword>
<reference evidence="2 3" key="1">
    <citation type="journal article" date="2024" name="Front Chem Biol">
        <title>Unveiling the potential of Daldinia eschscholtzii MFLUCC 19-0629 through bioactivity and bioinformatics studies for enhanced sustainable agriculture production.</title>
        <authorList>
            <person name="Brooks S."/>
            <person name="Weaver J.A."/>
            <person name="Klomchit A."/>
            <person name="Alharthi S.A."/>
            <person name="Onlamun T."/>
            <person name="Nurani R."/>
            <person name="Vong T.K."/>
            <person name="Alberti F."/>
            <person name="Greco C."/>
        </authorList>
    </citation>
    <scope>NUCLEOTIDE SEQUENCE [LARGE SCALE GENOMIC DNA]</scope>
    <source>
        <strain evidence="2">MFLUCC 19-0629</strain>
    </source>
</reference>
<dbReference type="PANTHER" id="PTHR38795">
    <property type="entry name" value="DUF6604 DOMAIN-CONTAINING PROTEIN"/>
    <property type="match status" value="1"/>
</dbReference>
<feature type="domain" description="DUF6604" evidence="1">
    <location>
        <begin position="13"/>
        <end position="286"/>
    </location>
</feature>
<gene>
    <name evidence="2" type="ORF">Daesc_005073</name>
</gene>
<protein>
    <recommendedName>
        <fullName evidence="1">DUF6604 domain-containing protein</fullName>
    </recommendedName>
</protein>